<organism evidence="1 2">
    <name type="scientific">Canavalia gladiata</name>
    <name type="common">Sword bean</name>
    <name type="synonym">Dolichos gladiatus</name>
    <dbReference type="NCBI Taxonomy" id="3824"/>
    <lineage>
        <taxon>Eukaryota</taxon>
        <taxon>Viridiplantae</taxon>
        <taxon>Streptophyta</taxon>
        <taxon>Embryophyta</taxon>
        <taxon>Tracheophyta</taxon>
        <taxon>Spermatophyta</taxon>
        <taxon>Magnoliopsida</taxon>
        <taxon>eudicotyledons</taxon>
        <taxon>Gunneridae</taxon>
        <taxon>Pentapetalae</taxon>
        <taxon>rosids</taxon>
        <taxon>fabids</taxon>
        <taxon>Fabales</taxon>
        <taxon>Fabaceae</taxon>
        <taxon>Papilionoideae</taxon>
        <taxon>50 kb inversion clade</taxon>
        <taxon>NPAAA clade</taxon>
        <taxon>indigoferoid/millettioid clade</taxon>
        <taxon>Phaseoleae</taxon>
        <taxon>Canavalia</taxon>
    </lineage>
</organism>
<gene>
    <name evidence="1" type="ORF">VNO77_23490</name>
</gene>
<sequence>MNPIDFRRHIGKLMGFKTSPVKIRPDYRQAEAPELGQLIDPDERFLDTHIFKSGGWVDDHCSADLATKTSYRPPGDIKYSCKSIPSIL</sequence>
<evidence type="ECO:0000313" key="1">
    <source>
        <dbReference type="EMBL" id="KAK7329332.1"/>
    </source>
</evidence>
<dbReference type="AlphaFoldDB" id="A0AAN9L6Z9"/>
<dbReference type="EMBL" id="JAYMYQ010000005">
    <property type="protein sequence ID" value="KAK7329332.1"/>
    <property type="molecule type" value="Genomic_DNA"/>
</dbReference>
<accession>A0AAN9L6Z9</accession>
<comment type="caution">
    <text evidence="1">The sequence shown here is derived from an EMBL/GenBank/DDBJ whole genome shotgun (WGS) entry which is preliminary data.</text>
</comment>
<dbReference type="Proteomes" id="UP001367508">
    <property type="component" value="Unassembled WGS sequence"/>
</dbReference>
<proteinExistence type="predicted"/>
<evidence type="ECO:0000313" key="2">
    <source>
        <dbReference type="Proteomes" id="UP001367508"/>
    </source>
</evidence>
<protein>
    <submittedName>
        <fullName evidence="1">Uncharacterized protein</fullName>
    </submittedName>
</protein>
<keyword evidence="2" id="KW-1185">Reference proteome</keyword>
<reference evidence="1 2" key="1">
    <citation type="submission" date="2024-01" db="EMBL/GenBank/DDBJ databases">
        <title>The genomes of 5 underutilized Papilionoideae crops provide insights into root nodulation and disease resistanc.</title>
        <authorList>
            <person name="Jiang F."/>
        </authorList>
    </citation>
    <scope>NUCLEOTIDE SEQUENCE [LARGE SCALE GENOMIC DNA]</scope>
    <source>
        <strain evidence="1">LVBAO_FW01</strain>
        <tissue evidence="1">Leaves</tissue>
    </source>
</reference>
<name>A0AAN9L6Z9_CANGL</name>